<name>A0A3R9G053_9VIBR</name>
<gene>
    <name evidence="1" type="ORF">EJA03_18410</name>
</gene>
<dbReference type="EMBL" id="RSFA01000130">
    <property type="protein sequence ID" value="RSD29167.1"/>
    <property type="molecule type" value="Genomic_DNA"/>
</dbReference>
<sequence length="452" mass="49622">MTTKIDLYRGNEGLEASRALLYPIVYAMNPQDDGAATKGVVTGAVKAGIGLTSAVVGLAGKILGKNQEVDEESPQEMSIRVNNYSNCSLLATLYPHYHDFSSGPVNTQHQVIAPFESCTLSLYSDGKNLELPTDKPHRIRLEAEPYGLEMLNTETRWVDIEFVQLRQGAYQMGNSVFKPVSVRGKNFNDDEVEATGLALQEGYDVTEKCGSVAISVKTTDKPDGECQLVGFHSPNSISASKNNLGSDEAVWTSAPQCMTLDYCLVPTDIHEYNADGNTIGDPDSPEAPERRYPSWTNLSERPEETHTIVFVNNGSHTLHYGIDYVDHDDEDNLDLPPGEKIVFTVKKNGSNYEVYYQKQRVKYLDLNDGSKSDDLLMPGYGDYGEGGAIQYDAGNGDQYNILLDLFRGEGGTVHDTDGIDGDTTNEYLYAWYVLDDVALISVGDSSPENAPT</sequence>
<accession>A0A3R9G053</accession>
<dbReference type="Proteomes" id="UP000269041">
    <property type="component" value="Unassembled WGS sequence"/>
</dbReference>
<dbReference type="RefSeq" id="WP_125323202.1">
    <property type="nucleotide sequence ID" value="NZ_AP024889.1"/>
</dbReference>
<comment type="caution">
    <text evidence="1">The sequence shown here is derived from an EMBL/GenBank/DDBJ whole genome shotgun (WGS) entry which is preliminary data.</text>
</comment>
<evidence type="ECO:0000313" key="2">
    <source>
        <dbReference type="Proteomes" id="UP000269041"/>
    </source>
</evidence>
<dbReference type="OrthoDB" id="9818172at2"/>
<protein>
    <submittedName>
        <fullName evidence="1">Uncharacterized protein</fullName>
    </submittedName>
</protein>
<reference evidence="1 2" key="1">
    <citation type="submission" date="2018-12" db="EMBL/GenBank/DDBJ databases">
        <title>Genomic taxonomy of the Vibrionaceae family.</title>
        <authorList>
            <person name="Gomez-Gil B."/>
            <person name="Enciso-Ibarra K."/>
        </authorList>
    </citation>
    <scope>NUCLEOTIDE SEQUENCE [LARGE SCALE GENOMIC DNA]</scope>
    <source>
        <strain evidence="1 2">CAIM 594</strain>
    </source>
</reference>
<evidence type="ECO:0000313" key="1">
    <source>
        <dbReference type="EMBL" id="RSD29167.1"/>
    </source>
</evidence>
<keyword evidence="2" id="KW-1185">Reference proteome</keyword>
<organism evidence="1 2">
    <name type="scientific">Vibrio pectenicida</name>
    <dbReference type="NCBI Taxonomy" id="62763"/>
    <lineage>
        <taxon>Bacteria</taxon>
        <taxon>Pseudomonadati</taxon>
        <taxon>Pseudomonadota</taxon>
        <taxon>Gammaproteobacteria</taxon>
        <taxon>Vibrionales</taxon>
        <taxon>Vibrionaceae</taxon>
        <taxon>Vibrio</taxon>
    </lineage>
</organism>
<proteinExistence type="predicted"/>
<dbReference type="AlphaFoldDB" id="A0A3R9G053"/>